<dbReference type="Pfam" id="PF00651">
    <property type="entry name" value="BTB"/>
    <property type="match status" value="2"/>
</dbReference>
<evidence type="ECO:0000313" key="4">
    <source>
        <dbReference type="EMBL" id="KAF7727873.1"/>
    </source>
</evidence>
<dbReference type="PANTHER" id="PTHR24413">
    <property type="entry name" value="SPECKLE-TYPE POZ PROTEIN"/>
    <property type="match status" value="1"/>
</dbReference>
<feature type="domain" description="CAP-Gly" evidence="3">
    <location>
        <begin position="833"/>
        <end position="875"/>
    </location>
</feature>
<dbReference type="Gene3D" id="2.30.30.190">
    <property type="entry name" value="CAP Gly-rich-like domain"/>
    <property type="match status" value="1"/>
</dbReference>
<dbReference type="SMART" id="SM00225">
    <property type="entry name" value="BTB"/>
    <property type="match status" value="1"/>
</dbReference>
<feature type="compositionally biased region" description="Polar residues" evidence="1">
    <location>
        <begin position="641"/>
        <end position="650"/>
    </location>
</feature>
<feature type="domain" description="BTB" evidence="2">
    <location>
        <begin position="25"/>
        <end position="93"/>
    </location>
</feature>
<gene>
    <name evidence="4" type="ORF">EC973_006986</name>
</gene>
<dbReference type="Pfam" id="PF01302">
    <property type="entry name" value="CAP_GLY"/>
    <property type="match status" value="1"/>
</dbReference>
<dbReference type="PROSITE" id="PS00845">
    <property type="entry name" value="CAP_GLY_1"/>
    <property type="match status" value="1"/>
</dbReference>
<dbReference type="AlphaFoldDB" id="A0A8H7BVA4"/>
<keyword evidence="5" id="KW-1185">Reference proteome</keyword>
<proteinExistence type="predicted"/>
<protein>
    <recommendedName>
        <fullName evidence="6">CAP-Gly domain-containing protein</fullName>
    </recommendedName>
</protein>
<dbReference type="SUPFAM" id="SSF74924">
    <property type="entry name" value="Cap-Gly domain"/>
    <property type="match status" value="1"/>
</dbReference>
<comment type="caution">
    <text evidence="4">The sequence shown here is derived from an EMBL/GenBank/DDBJ whole genome shotgun (WGS) entry which is preliminary data.</text>
</comment>
<dbReference type="SUPFAM" id="SSF54695">
    <property type="entry name" value="POZ domain"/>
    <property type="match status" value="2"/>
</dbReference>
<name>A0A8H7BVA4_9FUNG</name>
<dbReference type="Proteomes" id="UP000605846">
    <property type="component" value="Unassembled WGS sequence"/>
</dbReference>
<dbReference type="EMBL" id="JABAYA010000048">
    <property type="protein sequence ID" value="KAF7727873.1"/>
    <property type="molecule type" value="Genomic_DNA"/>
</dbReference>
<dbReference type="InterPro" id="IPR036859">
    <property type="entry name" value="CAP-Gly_dom_sf"/>
</dbReference>
<dbReference type="InterPro" id="IPR011333">
    <property type="entry name" value="SKP1/BTB/POZ_sf"/>
</dbReference>
<feature type="region of interest" description="Disordered" evidence="1">
    <location>
        <begin position="761"/>
        <end position="801"/>
    </location>
</feature>
<dbReference type="Gene3D" id="3.30.710.10">
    <property type="entry name" value="Potassium Channel Kv1.1, Chain A"/>
    <property type="match status" value="2"/>
</dbReference>
<evidence type="ECO:0000259" key="3">
    <source>
        <dbReference type="PROSITE" id="PS50245"/>
    </source>
</evidence>
<evidence type="ECO:0000256" key="1">
    <source>
        <dbReference type="SAM" id="MobiDB-lite"/>
    </source>
</evidence>
<evidence type="ECO:0000313" key="5">
    <source>
        <dbReference type="Proteomes" id="UP000605846"/>
    </source>
</evidence>
<sequence length="889" mass="99249">MFDIPPKTLKKSLETLLDHAKDYLADVCFNYPSDKIWAHRAILLTRTSKEFRQRYIPQLMTNKKSNEILTIDISNTIQASQLRSLLRFCYTSEFYPCPDQSTPDGSIHKNACKTSHCELDTLAKQLGVQIIPPKSEDISDFDQLVEDLSRMRNHQLGSDVRIQIFPAPNKHHSTRITSKSPEIPSILCTPSYEAPVSVPAHRFILAARSPYFHAMFCTDFREAGSSTLHFTDDLFSSVTLDVILRYYYTDTISVSSSLIEKEQLSPLQHRISLKKYSLRVLKKAFYAADYLGQFDSIGLGILNEMASICHQFKCTCSDCAMLLPSMLLFAEKNAETLPVMRPALIAMYTDPVHSIPPLWPQKSFAILASSMMSLVNSKDNSPFSTMSSDTQNEAGAVPSLISEISAKLLSNVTKHNAIHVLHSLHLCLSQLRGADPVVTWSRSSYDLLGPILHYTVNLVSQNFEFYCVEYPILLSCVDNIGYGFSVDFLDFLLKRVLSEGIQDANAGMLYQGIVIHLIGRQEVVKNPAVDGVLIEARQICVAYLARRWVNIKALGGLSKLDKETLRILSDDIRVPYRALTKHVDSDFSSIFSFKPKAAKAAFKSKMSDIETGYSLHKTTSYHGTRNVPRRFSLGNLRRQRSSSVLDSSAMATKEVRGSRPRSSSTGTPCHPYADQTSFAALTSQPSIHLLSLDVMADHHSSERRPSLTSRDSFSSLTDALLPIDILNHERHPLSRVPSNDSTGSPRQTRLKFELPEAPIRAKSPVAMSHLSPKQLSPSQSRSRSPRRSRWAIGSNSDISDDEEGAVKVTPVIGAKVELLRRPLPTLGTIKYVGEVSFAKGIWVGVELESRLGKNDGSIEGTRYFQTDPQRGVFVKPDDFKVISILVKKP</sequence>
<evidence type="ECO:0000259" key="2">
    <source>
        <dbReference type="PROSITE" id="PS50097"/>
    </source>
</evidence>
<dbReference type="OrthoDB" id="2130750at2759"/>
<reference evidence="4" key="1">
    <citation type="submission" date="2020-01" db="EMBL/GenBank/DDBJ databases">
        <title>Genome Sequencing of Three Apophysomyces-Like Fungal Strains Confirms a Novel Fungal Genus in the Mucoromycota with divergent Burkholderia-like Endosymbiotic Bacteria.</title>
        <authorList>
            <person name="Stajich J.E."/>
            <person name="Macias A.M."/>
            <person name="Carter-House D."/>
            <person name="Lovett B."/>
            <person name="Kasson L.R."/>
            <person name="Berry K."/>
            <person name="Grigoriev I."/>
            <person name="Chang Y."/>
            <person name="Spatafora J."/>
            <person name="Kasson M.T."/>
        </authorList>
    </citation>
    <scope>NUCLEOTIDE SEQUENCE</scope>
    <source>
        <strain evidence="4">NRRL A-21654</strain>
    </source>
</reference>
<dbReference type="PROSITE" id="PS50097">
    <property type="entry name" value="BTB"/>
    <property type="match status" value="2"/>
</dbReference>
<dbReference type="PROSITE" id="PS50245">
    <property type="entry name" value="CAP_GLY_2"/>
    <property type="match status" value="1"/>
</dbReference>
<accession>A0A8H7BVA4</accession>
<dbReference type="InterPro" id="IPR000210">
    <property type="entry name" value="BTB/POZ_dom"/>
</dbReference>
<dbReference type="SMART" id="SM01052">
    <property type="entry name" value="CAP_GLY"/>
    <property type="match status" value="1"/>
</dbReference>
<dbReference type="CDD" id="cd18186">
    <property type="entry name" value="BTB_POZ_ZBTB_KLHL-like"/>
    <property type="match status" value="1"/>
</dbReference>
<evidence type="ECO:0008006" key="6">
    <source>
        <dbReference type="Google" id="ProtNLM"/>
    </source>
</evidence>
<dbReference type="InterPro" id="IPR000938">
    <property type="entry name" value="CAP-Gly_domain"/>
</dbReference>
<feature type="compositionally biased region" description="Low complexity" evidence="1">
    <location>
        <begin position="770"/>
        <end position="782"/>
    </location>
</feature>
<feature type="region of interest" description="Disordered" evidence="1">
    <location>
        <begin position="638"/>
        <end position="671"/>
    </location>
</feature>
<feature type="domain" description="BTB" evidence="2">
    <location>
        <begin position="198"/>
        <end position="256"/>
    </location>
</feature>
<organism evidence="4 5">
    <name type="scientific">Apophysomyces ossiformis</name>
    <dbReference type="NCBI Taxonomy" id="679940"/>
    <lineage>
        <taxon>Eukaryota</taxon>
        <taxon>Fungi</taxon>
        <taxon>Fungi incertae sedis</taxon>
        <taxon>Mucoromycota</taxon>
        <taxon>Mucoromycotina</taxon>
        <taxon>Mucoromycetes</taxon>
        <taxon>Mucorales</taxon>
        <taxon>Mucorineae</taxon>
        <taxon>Mucoraceae</taxon>
        <taxon>Apophysomyces</taxon>
    </lineage>
</organism>